<dbReference type="GO" id="GO:0000166">
    <property type="term" value="F:nucleotide binding"/>
    <property type="evidence" value="ECO:0007669"/>
    <property type="project" value="UniProtKB-KW"/>
</dbReference>
<evidence type="ECO:0000313" key="11">
    <source>
        <dbReference type="EMBL" id="BAT25586.1"/>
    </source>
</evidence>
<dbReference type="InterPro" id="IPR032828">
    <property type="entry name" value="PolyA_RNA-bd"/>
</dbReference>
<dbReference type="Gene3D" id="3.30.460.10">
    <property type="entry name" value="Beta Polymerase, domain 2"/>
    <property type="match status" value="1"/>
</dbReference>
<keyword evidence="4 11" id="KW-0548">Nucleotidyltransferase</keyword>
<keyword evidence="6" id="KW-0547">Nucleotide-binding</keyword>
<dbReference type="PANTHER" id="PTHR46173:SF1">
    <property type="entry name" value="CCA TRNA NUCLEOTIDYLTRANSFERASE 1, MITOCHONDRIAL"/>
    <property type="match status" value="1"/>
</dbReference>
<dbReference type="Pfam" id="PF12627">
    <property type="entry name" value="PolyA_pol_RNAbd"/>
    <property type="match status" value="1"/>
</dbReference>
<dbReference type="RefSeq" id="WP_060599862.1">
    <property type="nucleotide sequence ID" value="NZ_BBWQ01000001.1"/>
</dbReference>
<evidence type="ECO:0000259" key="10">
    <source>
        <dbReference type="Pfam" id="PF12627"/>
    </source>
</evidence>
<dbReference type="InterPro" id="IPR050264">
    <property type="entry name" value="Bact_CCA-adding_enz_type3_sf"/>
</dbReference>
<evidence type="ECO:0000256" key="2">
    <source>
        <dbReference type="ARBA" id="ARBA00022679"/>
    </source>
</evidence>
<dbReference type="PANTHER" id="PTHR46173">
    <property type="entry name" value="CCA TRNA NUCLEOTIDYLTRANSFERASE 1, MITOCHONDRIAL"/>
    <property type="match status" value="1"/>
</dbReference>
<feature type="domain" description="tRNA nucleotidyltransferase/poly(A) polymerase RNA and SrmB- binding" evidence="10">
    <location>
        <begin position="184"/>
        <end position="240"/>
    </location>
</feature>
<dbReference type="GO" id="GO:0008033">
    <property type="term" value="P:tRNA processing"/>
    <property type="evidence" value="ECO:0007669"/>
    <property type="project" value="UniProtKB-KW"/>
</dbReference>
<evidence type="ECO:0000256" key="1">
    <source>
        <dbReference type="ARBA" id="ARBA00001946"/>
    </source>
</evidence>
<comment type="cofactor">
    <cofactor evidence="1">
        <name>Mg(2+)</name>
        <dbReference type="ChEBI" id="CHEBI:18420"/>
    </cofactor>
</comment>
<dbReference type="Gene3D" id="1.10.3090.10">
    <property type="entry name" value="cca-adding enzyme, domain 2"/>
    <property type="match status" value="1"/>
</dbReference>
<keyword evidence="3" id="KW-0819">tRNA processing</keyword>
<keyword evidence="7" id="KW-0460">Magnesium</keyword>
<evidence type="ECO:0000256" key="8">
    <source>
        <dbReference type="RuleBase" id="RU003953"/>
    </source>
</evidence>
<evidence type="ECO:0000256" key="3">
    <source>
        <dbReference type="ARBA" id="ARBA00022694"/>
    </source>
</evidence>
<dbReference type="GO" id="GO:0000049">
    <property type="term" value="F:tRNA binding"/>
    <property type="evidence" value="ECO:0007669"/>
    <property type="project" value="TreeGrafter"/>
</dbReference>
<dbReference type="CDD" id="cd05398">
    <property type="entry name" value="NT_ClassII-CCAase"/>
    <property type="match status" value="1"/>
</dbReference>
<sequence length="419" mass="46386">MTSLTDAAWLQDVAVQTLLRALGQGEEEARVVGGAIRNHYLGYPITDVDIATTTLPRETMRLGAEAGFKAVPTGVDHGTVTLVQGGRAFEVTTLRRDTESDGRHAKVAFGRDWKVDAERRDFTINALYADADGKVYDYVGGLADLEAQSLRFIGDAELRIREDYLRSLRFFRFFAWYGKGRPDAEALRATARLRDGLKTLSAERVWGEMKKLLSAPDPSRALLWMRQAGVLTAVLPETEKWGIDTIHPLVQAERDNVWDADPMLRLMAMIPPDGARVTEMARRLRLSNAERKRLQAFAMTATVAADMPDGTWRATLQDGDRRALADRLRLDIAVASREPSGDVAAARLRLLHALETFEPAEFPIDGDDVQAAGVPAGKAVGQALARLRQRWLDSGLTADRETLLRDLRQEAPRGEGADQ</sequence>
<comment type="similarity">
    <text evidence="8">Belongs to the tRNA nucleotidyltransferase/poly(A) polymerase family.</text>
</comment>
<dbReference type="Pfam" id="PF01743">
    <property type="entry name" value="PolyA_pol"/>
    <property type="match status" value="1"/>
</dbReference>
<keyword evidence="5" id="KW-0479">Metal-binding</keyword>
<evidence type="ECO:0000256" key="4">
    <source>
        <dbReference type="ARBA" id="ARBA00022695"/>
    </source>
</evidence>
<evidence type="ECO:0000256" key="7">
    <source>
        <dbReference type="ARBA" id="ARBA00022842"/>
    </source>
</evidence>
<dbReference type="InterPro" id="IPR002646">
    <property type="entry name" value="PolA_pol_head_dom"/>
</dbReference>
<feature type="domain" description="Poly A polymerase head" evidence="9">
    <location>
        <begin position="29"/>
        <end position="151"/>
    </location>
</feature>
<evidence type="ECO:0000259" key="9">
    <source>
        <dbReference type="Pfam" id="PF01743"/>
    </source>
</evidence>
<reference evidence="11" key="1">
    <citation type="journal article" date="2015" name="Proc. Natl. Acad. Sci. U.S.A.">
        <title>Bacterial clade with the ribosomal RNA operon on a small plasmid rather than the chromosome.</title>
        <authorList>
            <person name="Anda M."/>
            <person name="Ohtsubo Y."/>
            <person name="Okubo T."/>
            <person name="Sugawara M."/>
            <person name="Nagata Y."/>
            <person name="Tsuda M."/>
            <person name="Minamisawa K."/>
            <person name="Mitsui H."/>
        </authorList>
    </citation>
    <scope>NUCLEOTIDE SEQUENCE</scope>
    <source>
        <strain evidence="11">DSM 21988</strain>
    </source>
</reference>
<keyword evidence="8" id="KW-0694">RNA-binding</keyword>
<organism evidence="11">
    <name type="scientific">Aureimonas altamirensis</name>
    <dbReference type="NCBI Taxonomy" id="370622"/>
    <lineage>
        <taxon>Bacteria</taxon>
        <taxon>Pseudomonadati</taxon>
        <taxon>Pseudomonadota</taxon>
        <taxon>Alphaproteobacteria</taxon>
        <taxon>Hyphomicrobiales</taxon>
        <taxon>Aurantimonadaceae</taxon>
        <taxon>Aureimonas</taxon>
    </lineage>
</organism>
<dbReference type="InterPro" id="IPR043519">
    <property type="entry name" value="NT_sf"/>
</dbReference>
<dbReference type="EMBL" id="LC066370">
    <property type="protein sequence ID" value="BAT25586.1"/>
    <property type="molecule type" value="Genomic_DNA"/>
</dbReference>
<dbReference type="AlphaFoldDB" id="A0A0P0YW18"/>
<keyword evidence="2 8" id="KW-0808">Transferase</keyword>
<dbReference type="SUPFAM" id="SSF81891">
    <property type="entry name" value="Poly A polymerase C-terminal region-like"/>
    <property type="match status" value="1"/>
</dbReference>
<evidence type="ECO:0000256" key="6">
    <source>
        <dbReference type="ARBA" id="ARBA00022741"/>
    </source>
</evidence>
<dbReference type="SUPFAM" id="SSF81301">
    <property type="entry name" value="Nucleotidyltransferase"/>
    <property type="match status" value="1"/>
</dbReference>
<accession>A0A0P0YW18</accession>
<dbReference type="GO" id="GO:0016779">
    <property type="term" value="F:nucleotidyltransferase activity"/>
    <property type="evidence" value="ECO:0007669"/>
    <property type="project" value="UniProtKB-KW"/>
</dbReference>
<name>A0A0P0YW18_9HYPH</name>
<evidence type="ECO:0000256" key="5">
    <source>
        <dbReference type="ARBA" id="ARBA00022723"/>
    </source>
</evidence>
<proteinExistence type="inferred from homology"/>
<dbReference type="GO" id="GO:0046872">
    <property type="term" value="F:metal ion binding"/>
    <property type="evidence" value="ECO:0007669"/>
    <property type="project" value="UniProtKB-KW"/>
</dbReference>
<protein>
    <submittedName>
        <fullName evidence="11">Polynucleotide adenylyltransferase</fullName>
    </submittedName>
</protein>